<proteinExistence type="predicted"/>
<evidence type="ECO:0000313" key="6">
    <source>
        <dbReference type="Proteomes" id="UP000477083"/>
    </source>
</evidence>
<dbReference type="PANTHER" id="PTHR44688:SF16">
    <property type="entry name" value="DNA-BINDING TRANSCRIPTIONAL ACTIVATOR DEVR_DOSR"/>
    <property type="match status" value="1"/>
</dbReference>
<dbReference type="RefSeq" id="WP_161345222.1">
    <property type="nucleotide sequence ID" value="NZ_BMGW01000004.1"/>
</dbReference>
<dbReference type="SMART" id="SM00421">
    <property type="entry name" value="HTH_LUXR"/>
    <property type="match status" value="1"/>
</dbReference>
<dbReference type="InterPro" id="IPR000792">
    <property type="entry name" value="Tscrpt_reg_LuxR_C"/>
</dbReference>
<comment type="caution">
    <text evidence="5">The sequence shown here is derived from an EMBL/GenBank/DDBJ whole genome shotgun (WGS) entry which is preliminary data.</text>
</comment>
<dbReference type="EMBL" id="WWNR01000004">
    <property type="protein sequence ID" value="MZQ89028.1"/>
    <property type="molecule type" value="Genomic_DNA"/>
</dbReference>
<dbReference type="Gene3D" id="3.30.450.80">
    <property type="entry name" value="Transcription factor LuxR-like, autoinducer-binding domain"/>
    <property type="match status" value="1"/>
</dbReference>
<dbReference type="SUPFAM" id="SSF46894">
    <property type="entry name" value="C-terminal effector domain of the bipartite response regulators"/>
    <property type="match status" value="1"/>
</dbReference>
<dbReference type="InterPro" id="IPR036388">
    <property type="entry name" value="WH-like_DNA-bd_sf"/>
</dbReference>
<dbReference type="InterPro" id="IPR005143">
    <property type="entry name" value="TF_LuxR_autoind-bd_dom"/>
</dbReference>
<evidence type="ECO:0000256" key="1">
    <source>
        <dbReference type="ARBA" id="ARBA00023015"/>
    </source>
</evidence>
<evidence type="ECO:0000313" key="5">
    <source>
        <dbReference type="EMBL" id="MZQ89028.1"/>
    </source>
</evidence>
<dbReference type="GO" id="GO:0003677">
    <property type="term" value="F:DNA binding"/>
    <property type="evidence" value="ECO:0007669"/>
    <property type="project" value="UniProtKB-KW"/>
</dbReference>
<dbReference type="PROSITE" id="PS50043">
    <property type="entry name" value="HTH_LUXR_2"/>
    <property type="match status" value="1"/>
</dbReference>
<name>A0A6L8VF95_9RHOB</name>
<accession>A0A6L8VF95</accession>
<dbReference type="GO" id="GO:0006352">
    <property type="term" value="P:DNA-templated transcription initiation"/>
    <property type="evidence" value="ECO:0007669"/>
    <property type="project" value="InterPro"/>
</dbReference>
<gene>
    <name evidence="5" type="ORF">GS660_07935</name>
</gene>
<evidence type="ECO:0000259" key="4">
    <source>
        <dbReference type="PROSITE" id="PS50043"/>
    </source>
</evidence>
<dbReference type="InterPro" id="IPR013249">
    <property type="entry name" value="RNA_pol_sigma70_r4_t2"/>
</dbReference>
<dbReference type="PANTHER" id="PTHR44688">
    <property type="entry name" value="DNA-BINDING TRANSCRIPTIONAL ACTIVATOR DEVR_DOSR"/>
    <property type="match status" value="1"/>
</dbReference>
<dbReference type="PRINTS" id="PR00038">
    <property type="entry name" value="HTHLUXR"/>
</dbReference>
<feature type="domain" description="HTH luxR-type" evidence="4">
    <location>
        <begin position="177"/>
        <end position="242"/>
    </location>
</feature>
<protein>
    <submittedName>
        <fullName evidence="5">LuxR family transcriptional regulator</fullName>
    </submittedName>
</protein>
<dbReference type="Proteomes" id="UP000477083">
    <property type="component" value="Unassembled WGS sequence"/>
</dbReference>
<dbReference type="AlphaFoldDB" id="A0A6L8VF95"/>
<evidence type="ECO:0000256" key="3">
    <source>
        <dbReference type="ARBA" id="ARBA00023163"/>
    </source>
</evidence>
<keyword evidence="2" id="KW-0238">DNA-binding</keyword>
<dbReference type="Pfam" id="PF03472">
    <property type="entry name" value="Autoind_bind"/>
    <property type="match status" value="1"/>
</dbReference>
<evidence type="ECO:0000256" key="2">
    <source>
        <dbReference type="ARBA" id="ARBA00023125"/>
    </source>
</evidence>
<sequence>MIDHLERLMQAGTIEEVWALHAARMAGFGFDRLLYGFTRFRTHKSFGSKDDLLVLSNYNPDYLRDYIEGGLYMHAPMVGWAAENEGACSWRMIEERSRNGAMTEAERQVRDLNQRHRIEAGYSISFRDASVRAKGAIALCAREGLRQGEVDEVWARHGRELLVLNNITHLRITAMPFATSRRALSLRQREALEWVGDGKTTADIAQIMGLAPATVEKHLRLAREALDVDTTAQAVLKAAFQNQIFVVSPQTRPEARPEARARA</sequence>
<keyword evidence="3" id="KW-0804">Transcription</keyword>
<organism evidence="5 6">
    <name type="scientific">Frigidibacter albus</name>
    <dbReference type="NCBI Taxonomy" id="1465486"/>
    <lineage>
        <taxon>Bacteria</taxon>
        <taxon>Pseudomonadati</taxon>
        <taxon>Pseudomonadota</taxon>
        <taxon>Alphaproteobacteria</taxon>
        <taxon>Rhodobacterales</taxon>
        <taxon>Paracoccaceae</taxon>
        <taxon>Frigidibacter</taxon>
    </lineage>
</organism>
<dbReference type="CDD" id="cd06170">
    <property type="entry name" value="LuxR_C_like"/>
    <property type="match status" value="1"/>
</dbReference>
<keyword evidence="1" id="KW-0805">Transcription regulation</keyword>
<dbReference type="Gene3D" id="1.10.10.10">
    <property type="entry name" value="Winged helix-like DNA-binding domain superfamily/Winged helix DNA-binding domain"/>
    <property type="match status" value="1"/>
</dbReference>
<dbReference type="InterPro" id="IPR036693">
    <property type="entry name" value="TF_LuxR_autoind-bd_dom_sf"/>
</dbReference>
<keyword evidence="6" id="KW-1185">Reference proteome</keyword>
<reference evidence="5 6" key="1">
    <citation type="submission" date="2020-01" db="EMBL/GenBank/DDBJ databases">
        <title>Frigidibacter albus SP32T (=CGMCC 1.13995T).</title>
        <authorList>
            <person name="Liao X."/>
        </authorList>
    </citation>
    <scope>NUCLEOTIDE SEQUENCE [LARGE SCALE GENOMIC DNA]</scope>
    <source>
        <strain evidence="5 6">SP32</strain>
    </source>
</reference>
<dbReference type="GO" id="GO:0016987">
    <property type="term" value="F:sigma factor activity"/>
    <property type="evidence" value="ECO:0007669"/>
    <property type="project" value="InterPro"/>
</dbReference>
<dbReference type="SUPFAM" id="SSF75516">
    <property type="entry name" value="Pheromone-binding domain of LuxR-like quorum-sensing transcription factors"/>
    <property type="match status" value="1"/>
</dbReference>
<dbReference type="Pfam" id="PF08281">
    <property type="entry name" value="Sigma70_r4_2"/>
    <property type="match status" value="1"/>
</dbReference>
<dbReference type="InterPro" id="IPR016032">
    <property type="entry name" value="Sig_transdc_resp-reg_C-effctor"/>
</dbReference>
<dbReference type="OrthoDB" id="3679796at2"/>